<evidence type="ECO:0000259" key="2">
    <source>
        <dbReference type="Pfam" id="PF07589"/>
    </source>
</evidence>
<gene>
    <name evidence="3" type="ORF">E1742_09515</name>
</gene>
<proteinExistence type="predicted"/>
<keyword evidence="1" id="KW-1133">Transmembrane helix</keyword>
<dbReference type="Pfam" id="PF07589">
    <property type="entry name" value="PEP-CTERM"/>
    <property type="match status" value="1"/>
</dbReference>
<feature type="domain" description="Ice-binding protein C-terminal" evidence="2">
    <location>
        <begin position="5"/>
        <end position="27"/>
    </location>
</feature>
<name>A0ABX5S9W4_9BURK</name>
<protein>
    <submittedName>
        <fullName evidence="3">PEP-CTERM sorting domain-containing protein</fullName>
    </submittedName>
</protein>
<feature type="transmembrane region" description="Helical" evidence="1">
    <location>
        <begin position="6"/>
        <end position="24"/>
    </location>
</feature>
<dbReference type="EMBL" id="CP038026">
    <property type="protein sequence ID" value="QBQ36372.1"/>
    <property type="molecule type" value="Genomic_DNA"/>
</dbReference>
<sequence>MGIAPVPEPQACMLMLLGLTVVLVRRKARA</sequence>
<dbReference type="Proteomes" id="UP000294359">
    <property type="component" value="Chromosome"/>
</dbReference>
<keyword evidence="1" id="KW-0472">Membrane</keyword>
<dbReference type="RefSeq" id="WP_134384655.1">
    <property type="nucleotide sequence ID" value="NZ_BMWW01000001.1"/>
</dbReference>
<evidence type="ECO:0000313" key="3">
    <source>
        <dbReference type="EMBL" id="QBQ36372.1"/>
    </source>
</evidence>
<keyword evidence="1" id="KW-0812">Transmembrane</keyword>
<reference evidence="3 4" key="1">
    <citation type="submission" date="2019-03" db="EMBL/GenBank/DDBJ databases">
        <title>Draft Genome Sequences of Six Type Strains of the Genus Massilia.</title>
        <authorList>
            <person name="Miess H."/>
            <person name="Frediansyhah A."/>
            <person name="Gross H."/>
        </authorList>
    </citation>
    <scope>NUCLEOTIDE SEQUENCE [LARGE SCALE GENOMIC DNA]</scope>
    <source>
        <strain evidence="3 4">DSM 17505</strain>
    </source>
</reference>
<evidence type="ECO:0000313" key="4">
    <source>
        <dbReference type="Proteomes" id="UP000294359"/>
    </source>
</evidence>
<evidence type="ECO:0000256" key="1">
    <source>
        <dbReference type="SAM" id="Phobius"/>
    </source>
</evidence>
<accession>A0ABX5S9W4</accession>
<dbReference type="NCBIfam" id="TIGR02595">
    <property type="entry name" value="PEP_CTERM"/>
    <property type="match status" value="1"/>
</dbReference>
<organism evidence="3 4">
    <name type="scientific">Pseudoduganella plicata</name>
    <dbReference type="NCBI Taxonomy" id="321984"/>
    <lineage>
        <taxon>Bacteria</taxon>
        <taxon>Pseudomonadati</taxon>
        <taxon>Pseudomonadota</taxon>
        <taxon>Betaproteobacteria</taxon>
        <taxon>Burkholderiales</taxon>
        <taxon>Oxalobacteraceae</taxon>
        <taxon>Telluria group</taxon>
        <taxon>Pseudoduganella</taxon>
    </lineage>
</organism>
<dbReference type="InterPro" id="IPR013424">
    <property type="entry name" value="Ice-binding_C"/>
</dbReference>
<keyword evidence="4" id="KW-1185">Reference proteome</keyword>